<reference evidence="10 11" key="1">
    <citation type="submission" date="2018-10" db="EMBL/GenBank/DDBJ databases">
        <title>Comamonadaceae CDC group NO-1 genome sequencing and assembly.</title>
        <authorList>
            <person name="Bernier A.-M."/>
            <person name="Bernard K."/>
        </authorList>
    </citation>
    <scope>NUCLEOTIDE SEQUENCE [LARGE SCALE GENOMIC DNA]</scope>
    <source>
        <strain evidence="10 11">NML970147</strain>
    </source>
</reference>
<dbReference type="GO" id="GO:0003908">
    <property type="term" value="F:methylated-DNA-[protein]-cysteine S-methyltransferase activity"/>
    <property type="evidence" value="ECO:0007669"/>
    <property type="project" value="UniProtKB-EC"/>
</dbReference>
<feature type="domain" description="Methylated-DNA-[protein]-cysteine S-methyltransferase DNA binding" evidence="9">
    <location>
        <begin position="173"/>
        <end position="252"/>
    </location>
</feature>
<comment type="similarity">
    <text evidence="2">Belongs to the MGMT family.</text>
</comment>
<dbReference type="Gene3D" id="1.10.10.10">
    <property type="entry name" value="Winged helix-like DNA-binding domain superfamily/Winged helix DNA-binding domain"/>
    <property type="match status" value="1"/>
</dbReference>
<dbReference type="Pfam" id="PF01035">
    <property type="entry name" value="DNA_binding_1"/>
    <property type="match status" value="1"/>
</dbReference>
<dbReference type="SUPFAM" id="SSF46767">
    <property type="entry name" value="Methylated DNA-protein cysteine methyltransferase, C-terminal domain"/>
    <property type="match status" value="1"/>
</dbReference>
<organism evidence="10 11">
    <name type="scientific">Allofranklinella schreckenbergeri</name>
    <dbReference type="NCBI Taxonomy" id="1076744"/>
    <lineage>
        <taxon>Bacteria</taxon>
        <taxon>Pseudomonadati</taxon>
        <taxon>Pseudomonadota</taxon>
        <taxon>Betaproteobacteria</taxon>
        <taxon>Burkholderiales</taxon>
        <taxon>Comamonadaceae</taxon>
        <taxon>Allofranklinella</taxon>
    </lineage>
</organism>
<comment type="catalytic activity">
    <reaction evidence="1">
        <text>a 4-O-methyl-thymidine in DNA + L-cysteinyl-[protein] = a thymidine in DNA + S-methyl-L-cysteinyl-[protein]</text>
        <dbReference type="Rhea" id="RHEA:53428"/>
        <dbReference type="Rhea" id="RHEA-COMP:10131"/>
        <dbReference type="Rhea" id="RHEA-COMP:10132"/>
        <dbReference type="Rhea" id="RHEA-COMP:13555"/>
        <dbReference type="Rhea" id="RHEA-COMP:13556"/>
        <dbReference type="ChEBI" id="CHEBI:29950"/>
        <dbReference type="ChEBI" id="CHEBI:82612"/>
        <dbReference type="ChEBI" id="CHEBI:137386"/>
        <dbReference type="ChEBI" id="CHEBI:137387"/>
        <dbReference type="EC" id="2.1.1.63"/>
    </reaction>
</comment>
<name>A0A3M6PUG7_9BURK</name>
<keyword evidence="6" id="KW-0227">DNA damage</keyword>
<dbReference type="Gene3D" id="3.30.160.70">
    <property type="entry name" value="Methylated DNA-protein cysteine methyltransferase domain"/>
    <property type="match status" value="1"/>
</dbReference>
<protein>
    <recommendedName>
        <fullName evidence="3">methylated-DNA--[protein]-cysteine S-methyltransferase</fullName>
        <ecNumber evidence="3">2.1.1.63</ecNumber>
    </recommendedName>
</protein>
<dbReference type="EMBL" id="RDQM01000022">
    <property type="protein sequence ID" value="RMW94773.1"/>
    <property type="molecule type" value="Genomic_DNA"/>
</dbReference>
<dbReference type="FunFam" id="1.10.10.10:FF:000214">
    <property type="entry name" value="Methylated-DNA--protein-cysteine methyltransferase"/>
    <property type="match status" value="1"/>
</dbReference>
<evidence type="ECO:0000256" key="1">
    <source>
        <dbReference type="ARBA" id="ARBA00001286"/>
    </source>
</evidence>
<keyword evidence="5 10" id="KW-0808">Transferase</keyword>
<keyword evidence="7" id="KW-0234">DNA repair</keyword>
<accession>A0A3M6PUG7</accession>
<proteinExistence type="inferred from homology"/>
<evidence type="ECO:0000313" key="11">
    <source>
        <dbReference type="Proteomes" id="UP000267521"/>
    </source>
</evidence>
<evidence type="ECO:0000256" key="2">
    <source>
        <dbReference type="ARBA" id="ARBA00008711"/>
    </source>
</evidence>
<dbReference type="InterPro" id="IPR036217">
    <property type="entry name" value="MethylDNA_cys_MeTrfase_DNAb"/>
</dbReference>
<dbReference type="InterPro" id="IPR036388">
    <property type="entry name" value="WH-like_DNA-bd_sf"/>
</dbReference>
<comment type="catalytic activity">
    <reaction evidence="8">
        <text>a 6-O-methyl-2'-deoxyguanosine in DNA + L-cysteinyl-[protein] = S-methyl-L-cysteinyl-[protein] + a 2'-deoxyguanosine in DNA</text>
        <dbReference type="Rhea" id="RHEA:24000"/>
        <dbReference type="Rhea" id="RHEA-COMP:10131"/>
        <dbReference type="Rhea" id="RHEA-COMP:10132"/>
        <dbReference type="Rhea" id="RHEA-COMP:11367"/>
        <dbReference type="Rhea" id="RHEA-COMP:11368"/>
        <dbReference type="ChEBI" id="CHEBI:29950"/>
        <dbReference type="ChEBI" id="CHEBI:82612"/>
        <dbReference type="ChEBI" id="CHEBI:85445"/>
        <dbReference type="ChEBI" id="CHEBI:85448"/>
        <dbReference type="EC" id="2.1.1.63"/>
    </reaction>
</comment>
<comment type="caution">
    <text evidence="10">The sequence shown here is derived from an EMBL/GenBank/DDBJ whole genome shotgun (WGS) entry which is preliminary data.</text>
</comment>
<dbReference type="InterPro" id="IPR036631">
    <property type="entry name" value="MGMT_N_sf"/>
</dbReference>
<dbReference type="InterPro" id="IPR014048">
    <property type="entry name" value="MethylDNA_cys_MeTrfase_DNA-bd"/>
</dbReference>
<evidence type="ECO:0000256" key="5">
    <source>
        <dbReference type="ARBA" id="ARBA00022679"/>
    </source>
</evidence>
<dbReference type="SUPFAM" id="SSF53155">
    <property type="entry name" value="Methylated DNA-protein cysteine methyltransferase domain"/>
    <property type="match status" value="1"/>
</dbReference>
<gene>
    <name evidence="10" type="ORF">EBQ26_12115</name>
</gene>
<dbReference type="InterPro" id="IPR001497">
    <property type="entry name" value="MethylDNA_cys_MeTrfase_AS"/>
</dbReference>
<dbReference type="AlphaFoldDB" id="A0A3M6PUG7"/>
<dbReference type="EC" id="2.1.1.63" evidence="3"/>
<dbReference type="PANTHER" id="PTHR10815:SF5">
    <property type="entry name" value="METHYLATED-DNA--PROTEIN-CYSTEINE METHYLTRANSFERASE"/>
    <property type="match status" value="1"/>
</dbReference>
<evidence type="ECO:0000313" key="10">
    <source>
        <dbReference type="EMBL" id="RMW94773.1"/>
    </source>
</evidence>
<sequence>MPAIAAPLSALLPSLVPLQATRWQPYAQWLAQQVSPPKSYRAHPLASEAELQALKKDFEKTVGITLGRYIRLQRIAHLLAPRPPEGQQALEVAWLQTPLGPMLAVFSPQGLSLLEFPERKMLETELLALQKAFGSGFIWRETARSRALQQELVEYFAGARPTFATALAPVGTPFQQQVWRQLQTIPYGQTRSYRQQAQAIGKPQAVRAVAASNGQNKIAILIPCHRVIGSDGRLTGYAGGLERKKALLDLESGASATLF</sequence>
<evidence type="ECO:0000256" key="3">
    <source>
        <dbReference type="ARBA" id="ARBA00011918"/>
    </source>
</evidence>
<dbReference type="GO" id="GO:0006281">
    <property type="term" value="P:DNA repair"/>
    <property type="evidence" value="ECO:0007669"/>
    <property type="project" value="UniProtKB-KW"/>
</dbReference>
<evidence type="ECO:0000256" key="4">
    <source>
        <dbReference type="ARBA" id="ARBA00022603"/>
    </source>
</evidence>
<dbReference type="CDD" id="cd06445">
    <property type="entry name" value="ATase"/>
    <property type="match status" value="1"/>
</dbReference>
<dbReference type="Proteomes" id="UP000267521">
    <property type="component" value="Unassembled WGS sequence"/>
</dbReference>
<evidence type="ECO:0000256" key="6">
    <source>
        <dbReference type="ARBA" id="ARBA00022763"/>
    </source>
</evidence>
<dbReference type="PROSITE" id="PS00374">
    <property type="entry name" value="MGMT"/>
    <property type="match status" value="1"/>
</dbReference>
<keyword evidence="4 10" id="KW-0489">Methyltransferase</keyword>
<dbReference type="NCBIfam" id="TIGR00589">
    <property type="entry name" value="ogt"/>
    <property type="match status" value="1"/>
</dbReference>
<dbReference type="PANTHER" id="PTHR10815">
    <property type="entry name" value="METHYLATED-DNA--PROTEIN-CYSTEINE METHYLTRANSFERASE"/>
    <property type="match status" value="1"/>
</dbReference>
<evidence type="ECO:0000259" key="9">
    <source>
        <dbReference type="Pfam" id="PF01035"/>
    </source>
</evidence>
<dbReference type="RefSeq" id="WP_122239493.1">
    <property type="nucleotide sequence ID" value="NZ_RDQM01000022.1"/>
</dbReference>
<evidence type="ECO:0000256" key="8">
    <source>
        <dbReference type="ARBA" id="ARBA00049348"/>
    </source>
</evidence>
<evidence type="ECO:0000256" key="7">
    <source>
        <dbReference type="ARBA" id="ARBA00023204"/>
    </source>
</evidence>
<dbReference type="GO" id="GO:0032259">
    <property type="term" value="P:methylation"/>
    <property type="evidence" value="ECO:0007669"/>
    <property type="project" value="UniProtKB-KW"/>
</dbReference>